<dbReference type="GO" id="GO:0005886">
    <property type="term" value="C:plasma membrane"/>
    <property type="evidence" value="ECO:0007669"/>
    <property type="project" value="TreeGrafter"/>
</dbReference>
<gene>
    <name evidence="7" type="primary">focA</name>
    <name evidence="7" type="ORF">RHODGE_RHODGE_02026</name>
</gene>
<evidence type="ECO:0000313" key="8">
    <source>
        <dbReference type="Proteomes" id="UP000289200"/>
    </source>
</evidence>
<comment type="caution">
    <text evidence="7">The sequence shown here is derived from an EMBL/GenBank/DDBJ whole genome shotgun (WGS) entry which is preliminary data.</text>
</comment>
<feature type="transmembrane region" description="Helical" evidence="6">
    <location>
        <begin position="80"/>
        <end position="111"/>
    </location>
</feature>
<accession>A0A3S4DE98</accession>
<feature type="transmembrane region" description="Helical" evidence="6">
    <location>
        <begin position="174"/>
        <end position="193"/>
    </location>
</feature>
<evidence type="ECO:0000256" key="3">
    <source>
        <dbReference type="ARBA" id="ARBA00022989"/>
    </source>
</evidence>
<dbReference type="RefSeq" id="WP_129608877.1">
    <property type="nucleotide sequence ID" value="NZ_UWOC01000137.1"/>
</dbReference>
<organism evidence="7 8">
    <name type="scientific">Rhodoplanes serenus</name>
    <dbReference type="NCBI Taxonomy" id="200615"/>
    <lineage>
        <taxon>Bacteria</taxon>
        <taxon>Pseudomonadati</taxon>
        <taxon>Pseudomonadota</taxon>
        <taxon>Alphaproteobacteria</taxon>
        <taxon>Hyphomicrobiales</taxon>
        <taxon>Nitrobacteraceae</taxon>
        <taxon>Rhodoplanes</taxon>
    </lineage>
</organism>
<feature type="transmembrane region" description="Helical" evidence="6">
    <location>
        <begin position="46"/>
        <end position="68"/>
    </location>
</feature>
<feature type="transmembrane region" description="Helical" evidence="6">
    <location>
        <begin position="123"/>
        <end position="145"/>
    </location>
</feature>
<keyword evidence="3 6" id="KW-1133">Transmembrane helix</keyword>
<evidence type="ECO:0000256" key="4">
    <source>
        <dbReference type="ARBA" id="ARBA00023136"/>
    </source>
</evidence>
<dbReference type="Proteomes" id="UP000289200">
    <property type="component" value="Unassembled WGS sequence"/>
</dbReference>
<comment type="subcellular location">
    <subcellularLocation>
        <location evidence="1">Membrane</location>
        <topology evidence="1">Multi-pass membrane protein</topology>
    </subcellularLocation>
</comment>
<dbReference type="GO" id="GO:0015499">
    <property type="term" value="F:formate transmembrane transporter activity"/>
    <property type="evidence" value="ECO:0007669"/>
    <property type="project" value="TreeGrafter"/>
</dbReference>
<keyword evidence="2 6" id="KW-0812">Transmembrane</keyword>
<evidence type="ECO:0000256" key="6">
    <source>
        <dbReference type="SAM" id="Phobius"/>
    </source>
</evidence>
<reference evidence="8" key="1">
    <citation type="submission" date="2018-10" db="EMBL/GenBank/DDBJ databases">
        <authorList>
            <person name="Peiro R."/>
            <person name="Begona"/>
            <person name="Cbmso G."/>
            <person name="Lopez M."/>
            <person name="Gonzalez S."/>
            <person name="Sacristan E."/>
            <person name="Castillo E."/>
        </authorList>
    </citation>
    <scope>NUCLEOTIDE SEQUENCE [LARGE SCALE GENOMIC DNA]</scope>
</reference>
<comment type="similarity">
    <text evidence="5">Belongs to the FNT transporter (TC 1.A.16) family.</text>
</comment>
<dbReference type="Pfam" id="PF01226">
    <property type="entry name" value="Form_Nir_trans"/>
    <property type="match status" value="1"/>
</dbReference>
<evidence type="ECO:0000256" key="5">
    <source>
        <dbReference type="ARBA" id="ARBA00049660"/>
    </source>
</evidence>
<dbReference type="PANTHER" id="PTHR30520">
    <property type="entry name" value="FORMATE TRANSPORTER-RELATED"/>
    <property type="match status" value="1"/>
</dbReference>
<evidence type="ECO:0000313" key="7">
    <source>
        <dbReference type="EMBL" id="VCU08166.1"/>
    </source>
</evidence>
<feature type="transmembrane region" description="Helical" evidence="6">
    <location>
        <begin position="205"/>
        <end position="233"/>
    </location>
</feature>
<evidence type="ECO:0000256" key="2">
    <source>
        <dbReference type="ARBA" id="ARBA00022692"/>
    </source>
</evidence>
<proteinExistence type="inferred from homology"/>
<evidence type="ECO:0000256" key="1">
    <source>
        <dbReference type="ARBA" id="ARBA00004141"/>
    </source>
</evidence>
<name>A0A3S4DE98_9BRAD</name>
<keyword evidence="4 6" id="KW-0472">Membrane</keyword>
<sequence length="306" mass="30966">MGTDDSGGRADALGALGAGALAPAAIQEKIEVLGIKKVRLPLPASALLAVVAGGFIGLGALFFCIVLADPTLGFAAQRVLGGVVFSLGLVLVTIAGAELFTGNCLVVMAWMSRQIRGAEVLRNWAVVWIGNLVGALGLVALVVLAHHPDLGDGRVGAAVLTLAAGKIAPDAATIFVKGVLCNVLVCLGVWLAHAGRSVTDKMAGMVLPVACFVAAGFEHCVANMYILPLAWVLVATGQVPAGFDASLITLPGIAHNLIAATLGNIVGGAGLVGLVYWTIYRRCLGEREPAGGARRGPVVGTGGRAS</sequence>
<keyword evidence="8" id="KW-1185">Reference proteome</keyword>
<feature type="transmembrane region" description="Helical" evidence="6">
    <location>
        <begin position="253"/>
        <end position="277"/>
    </location>
</feature>
<dbReference type="OrthoDB" id="9786493at2"/>
<dbReference type="AlphaFoldDB" id="A0A3S4DE98"/>
<dbReference type="Gene3D" id="1.20.1080.10">
    <property type="entry name" value="Glycerol uptake facilitator protein"/>
    <property type="match status" value="1"/>
</dbReference>
<protein>
    <submittedName>
        <fullName evidence="7">Formate transporter 1</fullName>
    </submittedName>
</protein>
<dbReference type="InterPro" id="IPR000292">
    <property type="entry name" value="For/NO2_transpt"/>
</dbReference>
<dbReference type="InterPro" id="IPR023271">
    <property type="entry name" value="Aquaporin-like"/>
</dbReference>
<dbReference type="PANTHER" id="PTHR30520:SF6">
    <property type="entry name" value="FORMATE_NITRATE FAMILY TRANSPORTER (EUROFUNG)"/>
    <property type="match status" value="1"/>
</dbReference>
<dbReference type="EMBL" id="UWOC01000137">
    <property type="protein sequence ID" value="VCU08166.1"/>
    <property type="molecule type" value="Genomic_DNA"/>
</dbReference>